<dbReference type="EMBL" id="JACHGW010000001">
    <property type="protein sequence ID" value="MBB6048865.1"/>
    <property type="molecule type" value="Genomic_DNA"/>
</dbReference>
<keyword evidence="2" id="KW-1133">Transmembrane helix</keyword>
<dbReference type="PRINTS" id="PR00813">
    <property type="entry name" value="BCTERIALGSPG"/>
</dbReference>
<dbReference type="InterPro" id="IPR011453">
    <property type="entry name" value="DUF1559"/>
</dbReference>
<dbReference type="NCBIfam" id="TIGR04294">
    <property type="entry name" value="pre_pil_HX9DG"/>
    <property type="match status" value="1"/>
</dbReference>
<dbReference type="NCBIfam" id="TIGR02532">
    <property type="entry name" value="IV_pilin_GFxxxE"/>
    <property type="match status" value="1"/>
</dbReference>
<keyword evidence="1" id="KW-0488">Methylation</keyword>
<keyword evidence="5" id="KW-1185">Reference proteome</keyword>
<proteinExistence type="predicted"/>
<dbReference type="InterPro" id="IPR027558">
    <property type="entry name" value="Pre_pil_HX9DG_C"/>
</dbReference>
<dbReference type="Proteomes" id="UP000520814">
    <property type="component" value="Unassembled WGS sequence"/>
</dbReference>
<protein>
    <submittedName>
        <fullName evidence="4">Prepilin-type N-terminal cleavage/methylation domain-containing protein/prepilin-type processing-associated H-X9-DG protein</fullName>
    </submittedName>
</protein>
<dbReference type="GO" id="GO:0015628">
    <property type="term" value="P:protein secretion by the type II secretion system"/>
    <property type="evidence" value="ECO:0007669"/>
    <property type="project" value="InterPro"/>
</dbReference>
<sequence length="249" mass="27461">MKTARSTPQTAFTLIELLVVIAIIAILAAILFPVFAQAREKARQTSCLSNTKQLGTALMMYLQDYDETFYPHVTERTAPAGTPDTAVGRAPFTYTIKLEPYSKNRQIFKCPSAPAWPTPAAGAWYTVDYGNNHNEANLPAAKNQAWYIANPDFGFNETTSLASLERPAEFIAIAEAARASGIASRGGLYPQPWAFDDSALPDGSQQARFKARHAGGGNIAFADGHAKWLRPEQTWKSYTNNFWRRNPTP</sequence>
<dbReference type="RefSeq" id="WP_184192488.1">
    <property type="nucleotide sequence ID" value="NZ_JACHGW010000001.1"/>
</dbReference>
<evidence type="ECO:0000259" key="3">
    <source>
        <dbReference type="Pfam" id="PF07596"/>
    </source>
</evidence>
<reference evidence="4 5" key="1">
    <citation type="submission" date="2020-08" db="EMBL/GenBank/DDBJ databases">
        <title>Genomic Encyclopedia of Type Strains, Phase IV (KMG-IV): sequencing the most valuable type-strain genomes for metagenomic binning, comparative biology and taxonomic classification.</title>
        <authorList>
            <person name="Goeker M."/>
        </authorList>
    </citation>
    <scope>NUCLEOTIDE SEQUENCE [LARGE SCALE GENOMIC DNA]</scope>
    <source>
        <strain evidence="4 5">DSM 23562</strain>
    </source>
</reference>
<evidence type="ECO:0000313" key="5">
    <source>
        <dbReference type="Proteomes" id="UP000520814"/>
    </source>
</evidence>
<gene>
    <name evidence="4" type="ORF">HNQ39_000627</name>
</gene>
<dbReference type="GO" id="GO:0015627">
    <property type="term" value="C:type II protein secretion system complex"/>
    <property type="evidence" value="ECO:0007669"/>
    <property type="project" value="InterPro"/>
</dbReference>
<feature type="domain" description="DUF1559" evidence="3">
    <location>
        <begin position="37"/>
        <end position="67"/>
    </location>
</feature>
<dbReference type="InterPro" id="IPR012902">
    <property type="entry name" value="N_methyl_site"/>
</dbReference>
<keyword evidence="2" id="KW-0812">Transmembrane</keyword>
<dbReference type="InterPro" id="IPR045584">
    <property type="entry name" value="Pilin-like"/>
</dbReference>
<comment type="caution">
    <text evidence="4">The sequence shown here is derived from an EMBL/GenBank/DDBJ whole genome shotgun (WGS) entry which is preliminary data.</text>
</comment>
<keyword evidence="2" id="KW-0472">Membrane</keyword>
<evidence type="ECO:0000256" key="1">
    <source>
        <dbReference type="ARBA" id="ARBA00022481"/>
    </source>
</evidence>
<feature type="transmembrane region" description="Helical" evidence="2">
    <location>
        <begin position="12"/>
        <end position="36"/>
    </location>
</feature>
<dbReference type="InterPro" id="IPR000983">
    <property type="entry name" value="Bac_GSPG_pilin"/>
</dbReference>
<dbReference type="Pfam" id="PF07963">
    <property type="entry name" value="N_methyl"/>
    <property type="match status" value="1"/>
</dbReference>
<evidence type="ECO:0000256" key="2">
    <source>
        <dbReference type="SAM" id="Phobius"/>
    </source>
</evidence>
<evidence type="ECO:0000313" key="4">
    <source>
        <dbReference type="EMBL" id="MBB6048865.1"/>
    </source>
</evidence>
<dbReference type="Pfam" id="PF07596">
    <property type="entry name" value="SBP_bac_10"/>
    <property type="match status" value="1"/>
</dbReference>
<dbReference type="Gene3D" id="3.30.700.10">
    <property type="entry name" value="Glycoprotein, Type 4 Pilin"/>
    <property type="match status" value="1"/>
</dbReference>
<dbReference type="SUPFAM" id="SSF54523">
    <property type="entry name" value="Pili subunits"/>
    <property type="match status" value="1"/>
</dbReference>
<name>A0A7W9SM40_ARMRO</name>
<dbReference type="PANTHER" id="PTHR30093">
    <property type="entry name" value="GENERAL SECRETION PATHWAY PROTEIN G"/>
    <property type="match status" value="1"/>
</dbReference>
<organism evidence="4 5">
    <name type="scientific">Armatimonas rosea</name>
    <dbReference type="NCBI Taxonomy" id="685828"/>
    <lineage>
        <taxon>Bacteria</taxon>
        <taxon>Bacillati</taxon>
        <taxon>Armatimonadota</taxon>
        <taxon>Armatimonadia</taxon>
        <taxon>Armatimonadales</taxon>
        <taxon>Armatimonadaceae</taxon>
        <taxon>Armatimonas</taxon>
    </lineage>
</organism>
<accession>A0A7W9SM40</accession>
<dbReference type="AlphaFoldDB" id="A0A7W9SM40"/>